<dbReference type="Pfam" id="PF12698">
    <property type="entry name" value="ABC2_membrane_3"/>
    <property type="match status" value="2"/>
</dbReference>
<evidence type="ECO:0000256" key="9">
    <source>
        <dbReference type="ARBA" id="ARBA00023136"/>
    </source>
</evidence>
<evidence type="ECO:0000256" key="7">
    <source>
        <dbReference type="ARBA" id="ARBA00022840"/>
    </source>
</evidence>
<feature type="transmembrane region" description="Helical" evidence="11">
    <location>
        <begin position="611"/>
        <end position="630"/>
    </location>
</feature>
<dbReference type="OrthoDB" id="10255969at2759"/>
<dbReference type="Gene3D" id="3.40.50.300">
    <property type="entry name" value="P-loop containing nucleotide triphosphate hydrolases"/>
    <property type="match status" value="2"/>
</dbReference>
<keyword evidence="5" id="KW-0677">Repeat</keyword>
<feature type="domain" description="ABC transporter" evidence="12">
    <location>
        <begin position="1549"/>
        <end position="1783"/>
    </location>
</feature>
<sequence>MAEHVLMESPRSAGHNRQADQAKPNASHKRFVPILLRKNWWLKSKHPFSFLLEILTPVLFIVLMSIIKHQTTDTHVDAGFAGSNLFSSSGYSLVAPSFTSEYVIPETTLTGLLLHMANLSFANARDMQSFVDADAKARCQSAVVYGGRVSLDQSSPYAVPKDCQGHVSPYKLAIAPDNAFTRAYFYETVKDWYPTLQIDATSSATLVVPSFEDSVVFYDTEKDLEDYVKSESYAKTSDQPRIFGALVFNEFPSDSSLGTYASIDYSIRINATYVGKDQDERYVPRTISGDASKWWPFGRSVDTETYVQYASGGFMTLQTLVARFANCMPEWDAKVKKTTGECQATSSQAANSTSLNQRLLQAVLKDPAMKQVLSGLTQKMSVDSLDLQLNDATQESLLKPLRQAPQPYLGATTSPFPIEAYSKSSFYNTVQDVFPLVSILAYLLTLSRILVSLISEKETRSRELMKILGVKETSIFVSWYITYITILLVSSILQAIAAKAGLFQNSDGVLLFLFFFLFGLTILAYGFMISSIFSTARSGVYVGLIGFFVMYAVSNAFSDSSTESSKRHACLLPPTGLAFAIDVLAEMETSQIGVHFSNVTTLVNHFRFSTALWMFAVDTLLYTFLGLRINNRVNNKNKPKSTKMKWYEFLMPLWWVKLILRRLRKIRQERKARNEAQTDMNGNEDHANVVVRVAPNIEHVSADLVEQERIGAALSVQGLRKVFTVPGGEKVAVEGLHLNMYSGQITCLLGHNGAGKTTLISMLTGVEAPTAGDATFRGLSLIENMDEIRESLGICFQHDVLYPELTVEEHLQFYARIKGYTGAKLDDEVTHKINEVSLSDKRKTISSSLSGGMKRKLSVAISLLGDSSLVFLDEPTSGMDPYSRRSTWEILMNNRHNRVLVLTTHFMDEADILGDRIAIMAEGQLRCCGSSLFLKNRYGAGYNLTIVKEEGCNDVRVRDFVLGHIPGGRVLSNVGMEIAFQLPLETSTQFPALFHGIDSNLEYLQVRSYGISVTTMEEVFIKVAEAASDEDVSDHQKLGLQNTFKSHTSLPILESSMARQNSTRMFAIQFFALLQKRFRIAKRDRRFVIFTLLFPIAWLILGLSILRGNTLSKVDPLIAINVDGHTQEIDGHQVVLPSFCDQPSGDWCDRIFSSNYFNGGVPSLISDSDIGNPPYESSSPTVFGVQYTNPPINHTDSTGYLLKLSQVVYDRGISQGVDNQFGGFLAHADSKSRILSYSVLVNTSLDHGSAVFKSQMDQAIYRVMASEVSSGVDVSKLYLKVNNYPLPQTASTSALFSSYVAFTTCLFVAIAFGYYPASIVTLLVKEREAEHNSKHQQLVSGVHLLAFWLANYVWDLMMYVIPALHERDVSSVIVLFVVFGLAICPYAYCLSFLFTKEATAQAAVVKINLLVGLGFLIASFVLDMFDSTQSVNRVLKWFFRLSPIYDLGSGLLNLAILEIVYNGGGSFSKQRSTNPFAVENTGYEIIFLVIDAVLLFGLTIAIDYALTFPKTKGMFSKNTNTKPEEESEDNDVAAEAERVATSKAGGDLIQLKGLRKVYPNGDKAAVKNLSFGLKRGECFGFLGINGAGKTTTMKMLTGDIVPTSGSATLAGFDILSQQIDVRREIGYCPQFDALIDLLSVREHLELFAQIKGVPRSELDEVVREKMQQLNLTAFEHKLAGSLSGGNKRKLSVAIAMIGSPSILFLDEPSTGMDPVSRRFMWDVISEISTYNKQSTVVLTTHSMEECEALCTRVGIMVGGGLKCLGSVQHLKHRFGDGLMFDAKLLPAPVSEVESLVLRHFDSLDARISALELSDVCRRFGESAWEEKLVETHPTGFLMASALRRDGYVLAGSFASWWLTEVRFAGVERFLSSNFARVELLERQNESCRFKLHDVAIGDRVALSRLSLGHVFGLLESSKASLAIREYSVSQTTLEQIFNTFASQQHAGETS</sequence>
<dbReference type="PANTHER" id="PTHR19229">
    <property type="entry name" value="ATP-BINDING CASSETTE TRANSPORTER SUBFAMILY A ABCA"/>
    <property type="match status" value="1"/>
</dbReference>
<dbReference type="SMART" id="SM00382">
    <property type="entry name" value="AAA"/>
    <property type="match status" value="2"/>
</dbReference>
<evidence type="ECO:0000256" key="11">
    <source>
        <dbReference type="SAM" id="Phobius"/>
    </source>
</evidence>
<reference evidence="13" key="1">
    <citation type="submission" date="2019-03" db="EMBL/GenBank/DDBJ databases">
        <title>Long read genome sequence of the mycoparasitic Pythium oligandrum ATCC 38472 isolated from sugarbeet rhizosphere.</title>
        <authorList>
            <person name="Gaulin E."/>
        </authorList>
    </citation>
    <scope>NUCLEOTIDE SEQUENCE</scope>
    <source>
        <strain evidence="13">ATCC 38472_TT</strain>
    </source>
</reference>
<evidence type="ECO:0000256" key="8">
    <source>
        <dbReference type="ARBA" id="ARBA00022989"/>
    </source>
</evidence>
<proteinExistence type="inferred from homology"/>
<dbReference type="InterPro" id="IPR026082">
    <property type="entry name" value="ABCA"/>
</dbReference>
<dbReference type="EMBL" id="SPLM01000108">
    <property type="protein sequence ID" value="TMW59993.1"/>
    <property type="molecule type" value="Genomic_DNA"/>
</dbReference>
<dbReference type="InterPro" id="IPR003439">
    <property type="entry name" value="ABC_transporter-like_ATP-bd"/>
</dbReference>
<feature type="transmembrane region" description="Helical" evidence="11">
    <location>
        <begin position="1485"/>
        <end position="1506"/>
    </location>
</feature>
<evidence type="ECO:0000256" key="10">
    <source>
        <dbReference type="SAM" id="MobiDB-lite"/>
    </source>
</evidence>
<dbReference type="InterPro" id="IPR027417">
    <property type="entry name" value="P-loop_NTPase"/>
</dbReference>
<dbReference type="PROSITE" id="PS50893">
    <property type="entry name" value="ABC_TRANSPORTER_2"/>
    <property type="match status" value="2"/>
</dbReference>
<keyword evidence="9 11" id="KW-0472">Membrane</keyword>
<evidence type="ECO:0000256" key="6">
    <source>
        <dbReference type="ARBA" id="ARBA00022741"/>
    </source>
</evidence>
<dbReference type="Proteomes" id="UP000794436">
    <property type="component" value="Unassembled WGS sequence"/>
</dbReference>
<keyword evidence="3" id="KW-0813">Transport</keyword>
<dbReference type="PROSITE" id="PS00211">
    <property type="entry name" value="ABC_TRANSPORTER_1"/>
    <property type="match status" value="2"/>
</dbReference>
<feature type="transmembrane region" description="Helical" evidence="11">
    <location>
        <begin position="540"/>
        <end position="557"/>
    </location>
</feature>
<dbReference type="SUPFAM" id="SSF52540">
    <property type="entry name" value="P-loop containing nucleoside triphosphate hydrolases"/>
    <property type="match status" value="2"/>
</dbReference>
<dbReference type="InterPro" id="IPR003593">
    <property type="entry name" value="AAA+_ATPase"/>
</dbReference>
<evidence type="ECO:0000313" key="13">
    <source>
        <dbReference type="EMBL" id="TMW59993.1"/>
    </source>
</evidence>
<feature type="transmembrane region" description="Helical" evidence="11">
    <location>
        <begin position="1087"/>
        <end position="1106"/>
    </location>
</feature>
<feature type="region of interest" description="Disordered" evidence="10">
    <location>
        <begin position="1"/>
        <end position="25"/>
    </location>
</feature>
<dbReference type="InterPro" id="IPR013525">
    <property type="entry name" value="ABC2_TM"/>
</dbReference>
<dbReference type="GO" id="GO:0005524">
    <property type="term" value="F:ATP binding"/>
    <property type="evidence" value="ECO:0007669"/>
    <property type="project" value="UniProtKB-KW"/>
</dbReference>
<keyword evidence="4 11" id="KW-0812">Transmembrane</keyword>
<evidence type="ECO:0000313" key="14">
    <source>
        <dbReference type="Proteomes" id="UP000794436"/>
    </source>
</evidence>
<feature type="transmembrane region" description="Helical" evidence="11">
    <location>
        <begin position="475"/>
        <end position="497"/>
    </location>
</feature>
<evidence type="ECO:0000256" key="2">
    <source>
        <dbReference type="ARBA" id="ARBA00008869"/>
    </source>
</evidence>
<dbReference type="InterPro" id="IPR017871">
    <property type="entry name" value="ABC_transporter-like_CS"/>
</dbReference>
<feature type="domain" description="ABC transporter" evidence="12">
    <location>
        <begin position="714"/>
        <end position="947"/>
    </location>
</feature>
<keyword evidence="6" id="KW-0547">Nucleotide-binding</keyword>
<evidence type="ECO:0000256" key="1">
    <source>
        <dbReference type="ARBA" id="ARBA00004141"/>
    </source>
</evidence>
<feature type="transmembrane region" description="Helical" evidence="11">
    <location>
        <begin position="433"/>
        <end position="454"/>
    </location>
</feature>
<name>A0A8K1CC82_PYTOL</name>
<feature type="transmembrane region" description="Helical" evidence="11">
    <location>
        <begin position="1296"/>
        <end position="1317"/>
    </location>
</feature>
<feature type="transmembrane region" description="Helical" evidence="11">
    <location>
        <begin position="1338"/>
        <end position="1361"/>
    </location>
</feature>
<keyword evidence="7" id="KW-0067">ATP-binding</keyword>
<dbReference type="GO" id="GO:0005319">
    <property type="term" value="F:lipid transporter activity"/>
    <property type="evidence" value="ECO:0007669"/>
    <property type="project" value="TreeGrafter"/>
</dbReference>
<accession>A0A8K1CC82</accession>
<feature type="transmembrane region" description="Helical" evidence="11">
    <location>
        <begin position="509"/>
        <end position="528"/>
    </location>
</feature>
<organism evidence="13 14">
    <name type="scientific">Pythium oligandrum</name>
    <name type="common">Mycoparasitic fungus</name>
    <dbReference type="NCBI Taxonomy" id="41045"/>
    <lineage>
        <taxon>Eukaryota</taxon>
        <taxon>Sar</taxon>
        <taxon>Stramenopiles</taxon>
        <taxon>Oomycota</taxon>
        <taxon>Peronosporomycetes</taxon>
        <taxon>Pythiales</taxon>
        <taxon>Pythiaceae</taxon>
        <taxon>Pythium</taxon>
    </lineage>
</organism>
<evidence type="ECO:0000256" key="3">
    <source>
        <dbReference type="ARBA" id="ARBA00022448"/>
    </source>
</evidence>
<dbReference type="FunFam" id="3.40.50.300:FF:000904">
    <property type="entry name" value="ABC transporter A family member 1"/>
    <property type="match status" value="1"/>
</dbReference>
<protein>
    <recommendedName>
        <fullName evidence="12">ABC transporter domain-containing protein</fullName>
    </recommendedName>
</protein>
<dbReference type="Pfam" id="PF00005">
    <property type="entry name" value="ABC_tran"/>
    <property type="match status" value="2"/>
</dbReference>
<dbReference type="CDD" id="cd03263">
    <property type="entry name" value="ABC_subfamily_A"/>
    <property type="match status" value="2"/>
</dbReference>
<feature type="transmembrane region" description="Helical" evidence="11">
    <location>
        <begin position="1407"/>
        <end position="1425"/>
    </location>
</feature>
<evidence type="ECO:0000256" key="4">
    <source>
        <dbReference type="ARBA" id="ARBA00022692"/>
    </source>
</evidence>
<keyword evidence="14" id="KW-1185">Reference proteome</keyword>
<dbReference type="GO" id="GO:0016887">
    <property type="term" value="F:ATP hydrolysis activity"/>
    <property type="evidence" value="ECO:0007669"/>
    <property type="project" value="InterPro"/>
</dbReference>
<dbReference type="GO" id="GO:0140359">
    <property type="term" value="F:ABC-type transporter activity"/>
    <property type="evidence" value="ECO:0007669"/>
    <property type="project" value="InterPro"/>
</dbReference>
<dbReference type="PANTHER" id="PTHR19229:SF36">
    <property type="entry name" value="ATP-BINDING CASSETTE SUB-FAMILY A MEMBER 2"/>
    <property type="match status" value="1"/>
</dbReference>
<comment type="subcellular location">
    <subcellularLocation>
        <location evidence="1">Membrane</location>
        <topology evidence="1">Multi-pass membrane protein</topology>
    </subcellularLocation>
</comment>
<dbReference type="GO" id="GO:0016020">
    <property type="term" value="C:membrane"/>
    <property type="evidence" value="ECO:0007669"/>
    <property type="project" value="UniProtKB-SubCell"/>
</dbReference>
<comment type="caution">
    <text evidence="13">The sequence shown here is derived from an EMBL/GenBank/DDBJ whole genome shotgun (WGS) entry which is preliminary data.</text>
</comment>
<keyword evidence="8 11" id="KW-1133">Transmembrane helix</keyword>
<dbReference type="FunFam" id="3.40.50.300:FF:000298">
    <property type="entry name" value="ATP-binding cassette sub-family A member 12"/>
    <property type="match status" value="1"/>
</dbReference>
<evidence type="ECO:0000256" key="5">
    <source>
        <dbReference type="ARBA" id="ARBA00022737"/>
    </source>
</evidence>
<evidence type="ECO:0000259" key="12">
    <source>
        <dbReference type="PROSITE" id="PS50893"/>
    </source>
</evidence>
<feature type="transmembrane region" description="Helical" evidence="11">
    <location>
        <begin position="1373"/>
        <end position="1395"/>
    </location>
</feature>
<gene>
    <name evidence="13" type="ORF">Poli38472_000035</name>
</gene>
<feature type="transmembrane region" description="Helical" evidence="11">
    <location>
        <begin position="1445"/>
        <end position="1464"/>
    </location>
</feature>
<comment type="similarity">
    <text evidence="2">Belongs to the ABC transporter superfamily. ABCA family.</text>
</comment>